<keyword evidence="3" id="KW-1185">Reference proteome</keyword>
<feature type="compositionally biased region" description="Basic and acidic residues" evidence="1">
    <location>
        <begin position="94"/>
        <end position="110"/>
    </location>
</feature>
<evidence type="ECO:0000313" key="2">
    <source>
        <dbReference type="EMBL" id="KAK3758690.1"/>
    </source>
</evidence>
<dbReference type="EMBL" id="JAWDGP010005240">
    <property type="protein sequence ID" value="KAK3758690.1"/>
    <property type="molecule type" value="Genomic_DNA"/>
</dbReference>
<protein>
    <submittedName>
        <fullName evidence="2">Uncharacterized protein</fullName>
    </submittedName>
</protein>
<accession>A0AAE0YX31</accession>
<dbReference type="Proteomes" id="UP001283361">
    <property type="component" value="Unassembled WGS sequence"/>
</dbReference>
<comment type="caution">
    <text evidence="2">The sequence shown here is derived from an EMBL/GenBank/DDBJ whole genome shotgun (WGS) entry which is preliminary data.</text>
</comment>
<organism evidence="2 3">
    <name type="scientific">Elysia crispata</name>
    <name type="common">lettuce slug</name>
    <dbReference type="NCBI Taxonomy" id="231223"/>
    <lineage>
        <taxon>Eukaryota</taxon>
        <taxon>Metazoa</taxon>
        <taxon>Spiralia</taxon>
        <taxon>Lophotrochozoa</taxon>
        <taxon>Mollusca</taxon>
        <taxon>Gastropoda</taxon>
        <taxon>Heterobranchia</taxon>
        <taxon>Euthyneura</taxon>
        <taxon>Panpulmonata</taxon>
        <taxon>Sacoglossa</taxon>
        <taxon>Placobranchoidea</taxon>
        <taxon>Plakobranchidae</taxon>
        <taxon>Elysia</taxon>
    </lineage>
</organism>
<reference evidence="2" key="1">
    <citation type="journal article" date="2023" name="G3 (Bethesda)">
        <title>A reference genome for the long-term kleptoplast-retaining sea slug Elysia crispata morphotype clarki.</title>
        <authorList>
            <person name="Eastman K.E."/>
            <person name="Pendleton A.L."/>
            <person name="Shaikh M.A."/>
            <person name="Suttiyut T."/>
            <person name="Ogas R."/>
            <person name="Tomko P."/>
            <person name="Gavelis G."/>
            <person name="Widhalm J.R."/>
            <person name="Wisecaver J.H."/>
        </authorList>
    </citation>
    <scope>NUCLEOTIDE SEQUENCE</scope>
    <source>
        <strain evidence="2">ECLA1</strain>
    </source>
</reference>
<name>A0AAE0YX31_9GAST</name>
<dbReference type="AlphaFoldDB" id="A0AAE0YX31"/>
<evidence type="ECO:0000313" key="3">
    <source>
        <dbReference type="Proteomes" id="UP001283361"/>
    </source>
</evidence>
<feature type="region of interest" description="Disordered" evidence="1">
    <location>
        <begin position="161"/>
        <end position="181"/>
    </location>
</feature>
<gene>
    <name evidence="2" type="ORF">RRG08_019318</name>
</gene>
<feature type="region of interest" description="Disordered" evidence="1">
    <location>
        <begin position="84"/>
        <end position="110"/>
    </location>
</feature>
<sequence length="181" mass="19436">MGLRFLAKSKVPLELAEHCSRYGLLTTFSSEQRSKQTNFSKLIMADGNSKASSQPKPSAAEELEFEIAADLTLYANPLRCLTAGKKSSQSANTAEEKSSESAKESPHKEGGKDIIAADLTKYGSPLDDKRGVFLGNALCHNFLYRLKCKGVTGKDLVSSVGESTSNVDLPNSASQMAKTVL</sequence>
<proteinExistence type="predicted"/>
<evidence type="ECO:0000256" key="1">
    <source>
        <dbReference type="SAM" id="MobiDB-lite"/>
    </source>
</evidence>